<accession>A0A915L715</accession>
<dbReference type="WBParaSite" id="nRc.2.0.1.t46283-RA">
    <property type="protein sequence ID" value="nRc.2.0.1.t46283-RA"/>
    <property type="gene ID" value="nRc.2.0.1.g46283"/>
</dbReference>
<keyword evidence="2" id="KW-1185">Reference proteome</keyword>
<name>A0A915L715_ROMCU</name>
<feature type="region of interest" description="Disordered" evidence="1">
    <location>
        <begin position="105"/>
        <end position="126"/>
    </location>
</feature>
<evidence type="ECO:0000313" key="3">
    <source>
        <dbReference type="WBParaSite" id="nRc.2.0.1.t46283-RA"/>
    </source>
</evidence>
<protein>
    <submittedName>
        <fullName evidence="3">Uncharacterized protein</fullName>
    </submittedName>
</protein>
<dbReference type="Proteomes" id="UP000887565">
    <property type="component" value="Unplaced"/>
</dbReference>
<evidence type="ECO:0000256" key="1">
    <source>
        <dbReference type="SAM" id="MobiDB-lite"/>
    </source>
</evidence>
<dbReference type="AlphaFoldDB" id="A0A915L715"/>
<reference evidence="3" key="1">
    <citation type="submission" date="2022-11" db="UniProtKB">
        <authorList>
            <consortium name="WormBaseParasite"/>
        </authorList>
    </citation>
    <scope>IDENTIFICATION</scope>
</reference>
<sequence length="268" mass="30241">MLSISQIPLPSTAMHSAQQLCVQHKIQEQVQSTSESFATLAKQMQQLISTSTAAAIPFHPPTPRPRPVTSQFHEEEPCDIYIPNETLPETEPALVFSSPPVHIKPKAPSTSTLNNNEFSHTTRSEDEISCTARQRWPMPLVNPFGFSDYPPDDYYDHPQPWYQLPRTSHQKEDSQIKTIANNMHLLAIGGSTTNKCLLHDHNHNPGNALKNIINPHKFHTHNTEDCVWLKWQNAQWNNGQDSGCQSHATQPSTINFCDNSNDICGQYE</sequence>
<proteinExistence type="predicted"/>
<feature type="compositionally biased region" description="Polar residues" evidence="1">
    <location>
        <begin position="108"/>
        <end position="119"/>
    </location>
</feature>
<organism evidence="2 3">
    <name type="scientific">Romanomermis culicivorax</name>
    <name type="common">Nematode worm</name>
    <dbReference type="NCBI Taxonomy" id="13658"/>
    <lineage>
        <taxon>Eukaryota</taxon>
        <taxon>Metazoa</taxon>
        <taxon>Ecdysozoa</taxon>
        <taxon>Nematoda</taxon>
        <taxon>Enoplea</taxon>
        <taxon>Dorylaimia</taxon>
        <taxon>Mermithida</taxon>
        <taxon>Mermithoidea</taxon>
        <taxon>Mermithidae</taxon>
        <taxon>Romanomermis</taxon>
    </lineage>
</organism>
<evidence type="ECO:0000313" key="2">
    <source>
        <dbReference type="Proteomes" id="UP000887565"/>
    </source>
</evidence>